<keyword evidence="3 8" id="KW-0812">Transmembrane</keyword>
<feature type="transmembrane region" description="Helical" evidence="8">
    <location>
        <begin position="48"/>
        <end position="70"/>
    </location>
</feature>
<dbReference type="Pfam" id="PF04505">
    <property type="entry name" value="CD225"/>
    <property type="match status" value="1"/>
</dbReference>
<accession>A0A1B0GS75</accession>
<dbReference type="OrthoDB" id="9906841at2759"/>
<dbReference type="RNAct" id="A0A1B0GS75">
    <property type="molecule type" value="protein"/>
</dbReference>
<dbReference type="InterPro" id="IPR051517">
    <property type="entry name" value="IFITM_antiviral_protein"/>
</dbReference>
<evidence type="ECO:0000313" key="9">
    <source>
        <dbReference type="Ensembl" id="ENSMUSP00000147821.2"/>
    </source>
</evidence>
<dbReference type="PANTHER" id="PTHR13999">
    <property type="entry name" value="INTERFERON INDUCIBLE TRANSMEMBRANE PROTEIN"/>
    <property type="match status" value="1"/>
</dbReference>
<dbReference type="GO" id="GO:0009615">
    <property type="term" value="P:response to virus"/>
    <property type="evidence" value="ECO:0000266"/>
    <property type="project" value="GO_Central"/>
</dbReference>
<keyword evidence="5 8" id="KW-0472">Membrane</keyword>
<feature type="transmembrane region" description="Helical" evidence="8">
    <location>
        <begin position="95"/>
        <end position="117"/>
    </location>
</feature>
<dbReference type="Proteomes" id="UP000000589">
    <property type="component" value="Chromosome 7"/>
</dbReference>
<dbReference type="Ensembl" id="ENSMUST00000211330.2">
    <property type="protein sequence ID" value="ENSMUSP00000147821.2"/>
    <property type="gene ID" value="ENSMUSG00000059108.5"/>
</dbReference>
<evidence type="ECO:0000256" key="7">
    <source>
        <dbReference type="ARBA" id="ARBA00023288"/>
    </source>
</evidence>
<evidence type="ECO:0000256" key="1">
    <source>
        <dbReference type="ARBA" id="ARBA00004370"/>
    </source>
</evidence>
<dbReference type="VEuPathDB" id="HostDB:ENSMUSG00000059108"/>
<evidence type="ECO:0000256" key="4">
    <source>
        <dbReference type="ARBA" id="ARBA00022989"/>
    </source>
</evidence>
<dbReference type="MGI" id="MGI:2686976">
    <property type="gene designation" value="Ifitm6"/>
</dbReference>
<dbReference type="GO" id="GO:0045071">
    <property type="term" value="P:negative regulation of viral genome replication"/>
    <property type="evidence" value="ECO:0000266"/>
    <property type="project" value="GO_Central"/>
</dbReference>
<keyword evidence="4 8" id="KW-1133">Transmembrane helix</keyword>
<evidence type="ECO:0000313" key="11">
    <source>
        <dbReference type="Proteomes" id="UP000000589"/>
    </source>
</evidence>
<dbReference type="InParanoid" id="A0A1B0GS75"/>
<evidence type="ECO:0000313" key="10">
    <source>
        <dbReference type="MGI" id="MGI:2686976"/>
    </source>
</evidence>
<dbReference type="ExpressionAtlas" id="A0A1B0GS75">
    <property type="expression patterns" value="baseline and differential"/>
</dbReference>
<evidence type="ECO:0000256" key="3">
    <source>
        <dbReference type="ARBA" id="ARBA00022692"/>
    </source>
</evidence>
<dbReference type="Bgee" id="ENSMUSG00000059108">
    <property type="expression patterns" value="Expressed in granulocyte and 98 other cell types or tissues"/>
</dbReference>
<dbReference type="InterPro" id="IPR007593">
    <property type="entry name" value="CD225/Dispanin_fam"/>
</dbReference>
<dbReference type="GO" id="GO:0031901">
    <property type="term" value="C:early endosome membrane"/>
    <property type="evidence" value="ECO:0000266"/>
    <property type="project" value="GO_Central"/>
</dbReference>
<reference evidence="9 11" key="2">
    <citation type="journal article" date="2011" name="PLoS Biol.">
        <title>Modernizing reference genome assemblies.</title>
        <authorList>
            <person name="Church D.M."/>
            <person name="Schneider V.A."/>
            <person name="Graves T."/>
            <person name="Auger K."/>
            <person name="Cunningham F."/>
            <person name="Bouk N."/>
            <person name="Chen H.C."/>
            <person name="Agarwala R."/>
            <person name="McLaren W.M."/>
            <person name="Ritchie G.R."/>
            <person name="Albracht D."/>
            <person name="Kremitzki M."/>
            <person name="Rock S."/>
            <person name="Kotkiewicz H."/>
            <person name="Kremitzki C."/>
            <person name="Wollam A."/>
            <person name="Trani L."/>
            <person name="Fulton L."/>
            <person name="Fulton R."/>
            <person name="Matthews L."/>
            <person name="Whitehead S."/>
            <person name="Chow W."/>
            <person name="Torrance J."/>
            <person name="Dunn M."/>
            <person name="Harden G."/>
            <person name="Threadgold G."/>
            <person name="Wood J."/>
            <person name="Collins J."/>
            <person name="Heath P."/>
            <person name="Griffiths G."/>
            <person name="Pelan S."/>
            <person name="Grafham D."/>
            <person name="Eichler E.E."/>
            <person name="Weinstock G."/>
            <person name="Mardis E.R."/>
            <person name="Wilson R.K."/>
            <person name="Howe K."/>
            <person name="Flicek P."/>
            <person name="Hubbard T."/>
        </authorList>
    </citation>
    <scope>NUCLEOTIDE SEQUENCE [LARGE SCALE GENOMIC DNA]</scope>
    <source>
        <strain evidence="9 11">C57BL/6J</strain>
    </source>
</reference>
<reference evidence="9 11" key="1">
    <citation type="journal article" date="2009" name="PLoS Biol.">
        <title>Lineage-specific biology revealed by a finished genome assembly of the mouse.</title>
        <authorList>
            <consortium name="Mouse Genome Sequencing Consortium"/>
            <person name="Church D.M."/>
            <person name="Goodstadt L."/>
            <person name="Hillier L.W."/>
            <person name="Zody M.C."/>
            <person name="Goldstein S."/>
            <person name="She X."/>
            <person name="Bult C.J."/>
            <person name="Agarwala R."/>
            <person name="Cherry J.L."/>
            <person name="DiCuccio M."/>
            <person name="Hlavina W."/>
            <person name="Kapustin Y."/>
            <person name="Meric P."/>
            <person name="Maglott D."/>
            <person name="Birtle Z."/>
            <person name="Marques A.C."/>
            <person name="Graves T."/>
            <person name="Zhou S."/>
            <person name="Teague B."/>
            <person name="Potamousis K."/>
            <person name="Churas C."/>
            <person name="Place M."/>
            <person name="Herschleb J."/>
            <person name="Runnheim R."/>
            <person name="Forrest D."/>
            <person name="Amos-Landgraf J."/>
            <person name="Schwartz D.C."/>
            <person name="Cheng Z."/>
            <person name="Lindblad-Toh K."/>
            <person name="Eichler E.E."/>
            <person name="Ponting C.P."/>
        </authorList>
    </citation>
    <scope>NUCLEOTIDE SEQUENCE [LARGE SCALE GENOMIC DNA]</scope>
    <source>
        <strain evidence="9 11">C57BL/6J</strain>
    </source>
</reference>
<keyword evidence="6" id="KW-0564">Palmitate</keyword>
<dbReference type="GeneTree" id="ENSGT00950000182857"/>
<dbReference type="GO" id="GO:0035456">
    <property type="term" value="P:response to interferon-beta"/>
    <property type="evidence" value="ECO:0000266"/>
    <property type="project" value="GO_Central"/>
</dbReference>
<reference evidence="9" key="3">
    <citation type="submission" date="2025-08" db="UniProtKB">
        <authorList>
            <consortium name="Ensembl"/>
        </authorList>
    </citation>
    <scope>IDENTIFICATION</scope>
    <source>
        <strain evidence="9">C57BL/6J</strain>
    </source>
</reference>
<evidence type="ECO:0007829" key="12">
    <source>
        <dbReference type="ProteomicsDB" id="A0A1B0GS75"/>
    </source>
</evidence>
<dbReference type="GO" id="GO:0034341">
    <property type="term" value="P:response to type II interferon"/>
    <property type="evidence" value="ECO:0000266"/>
    <property type="project" value="GO_Central"/>
</dbReference>
<evidence type="ECO:0000256" key="2">
    <source>
        <dbReference type="ARBA" id="ARBA00006843"/>
    </source>
</evidence>
<evidence type="ECO:0000256" key="6">
    <source>
        <dbReference type="ARBA" id="ARBA00023139"/>
    </source>
</evidence>
<dbReference type="GO" id="GO:0035455">
    <property type="term" value="P:response to interferon-alpha"/>
    <property type="evidence" value="ECO:0000266"/>
    <property type="project" value="GO_Central"/>
</dbReference>
<dbReference type="GO" id="GO:0032897">
    <property type="term" value="P:negative regulation of viral transcription"/>
    <property type="evidence" value="ECO:0000266"/>
    <property type="project" value="GO_Central"/>
</dbReference>
<protein>
    <submittedName>
        <fullName evidence="9">Interferon induced transmembrane protein 6</fullName>
    </submittedName>
</protein>
<dbReference type="AGR" id="MGI:2686976"/>
<sequence length="124" mass="13875">MAVICSFLWPWSEASQPHKNMVKRDPDSAPVPSTVVCINSDVIQPDHITWSTFNTVFMNGCCLGFIAYIYSVKSRDRKMVGDMTGAQSHASTAKILNILALVISLIFYIMLIVLYSFNLLGNQR</sequence>
<evidence type="ECO:0000256" key="5">
    <source>
        <dbReference type="ARBA" id="ARBA00023136"/>
    </source>
</evidence>
<evidence type="ECO:0000256" key="8">
    <source>
        <dbReference type="SAM" id="Phobius"/>
    </source>
</evidence>
<dbReference type="GO" id="GO:0046597">
    <property type="term" value="P:host-mediated suppression of symbiont invasion"/>
    <property type="evidence" value="ECO:0000266"/>
    <property type="project" value="GO_Central"/>
</dbReference>
<keyword evidence="7" id="KW-0449">Lipoprotein</keyword>
<dbReference type="GO" id="GO:0060337">
    <property type="term" value="P:type I interferon-mediated signaling pathway"/>
    <property type="evidence" value="ECO:0000318"/>
    <property type="project" value="GO_Central"/>
</dbReference>
<name>A0A1B0GS75_MOUSE</name>
<dbReference type="ProteomicsDB" id="322883"/>
<keyword evidence="12" id="KW-1267">Proteomics identification</keyword>
<dbReference type="AlphaFoldDB" id="A0A1B0GS75"/>
<comment type="subcellular location">
    <subcellularLocation>
        <location evidence="1">Membrane</location>
    </subcellularLocation>
</comment>
<keyword evidence="11" id="KW-1185">Reference proteome</keyword>
<organism evidence="9 11">
    <name type="scientific">Mus musculus</name>
    <name type="common">Mouse</name>
    <dbReference type="NCBI Taxonomy" id="10090"/>
    <lineage>
        <taxon>Eukaryota</taxon>
        <taxon>Metazoa</taxon>
        <taxon>Chordata</taxon>
        <taxon>Craniata</taxon>
        <taxon>Vertebrata</taxon>
        <taxon>Euteleostomi</taxon>
        <taxon>Mammalia</taxon>
        <taxon>Eutheria</taxon>
        <taxon>Euarchontoglires</taxon>
        <taxon>Glires</taxon>
        <taxon>Rodentia</taxon>
        <taxon>Myomorpha</taxon>
        <taxon>Muroidea</taxon>
        <taxon>Muridae</taxon>
        <taxon>Murinae</taxon>
        <taxon>Mus</taxon>
        <taxon>Mus</taxon>
    </lineage>
</organism>
<gene>
    <name evidence="9 10" type="primary">Ifitm6</name>
</gene>
<dbReference type="FunCoup" id="A0A1B0GS75">
    <property type="interactions" value="353"/>
</dbReference>
<comment type="similarity">
    <text evidence="2">Belongs to the CD225/Dispanin family.</text>
</comment>
<dbReference type="GO" id="GO:0051607">
    <property type="term" value="P:defense response to virus"/>
    <property type="evidence" value="ECO:0000266"/>
    <property type="project" value="GO_Central"/>
</dbReference>
<dbReference type="GO" id="GO:0005765">
    <property type="term" value="C:lysosomal membrane"/>
    <property type="evidence" value="ECO:0000266"/>
    <property type="project" value="GO_Central"/>
</dbReference>
<proteinExistence type="evidence at protein level"/>
<reference evidence="9" key="4">
    <citation type="submission" date="2025-09" db="UniProtKB">
        <authorList>
            <consortium name="Ensembl"/>
        </authorList>
    </citation>
    <scope>IDENTIFICATION</scope>
    <source>
        <strain evidence="9">C57BL/6J</strain>
    </source>
</reference>
<dbReference type="PANTHER" id="PTHR13999:SF22">
    <property type="entry name" value="INTERFERON INDUCED TRANSMEMBRANE PROTEIN 6"/>
    <property type="match status" value="1"/>
</dbReference>
<dbReference type="Reactome" id="R-MMU-198933">
    <property type="pathway name" value="Immunoregulatory interactions between a Lymphoid and a non-Lymphoid cell"/>
</dbReference>
<dbReference type="GO" id="GO:0005886">
    <property type="term" value="C:plasma membrane"/>
    <property type="evidence" value="ECO:0000266"/>
    <property type="project" value="GO_Central"/>
</dbReference>